<name>R0MME5_NOSB1</name>
<dbReference type="InterPro" id="IPR006685">
    <property type="entry name" value="MscS_channel_2nd"/>
</dbReference>
<proteinExistence type="predicted"/>
<organism evidence="2 3">
    <name type="scientific">Nosema bombycis (strain CQ1 / CVCC 102059)</name>
    <name type="common">Microsporidian parasite</name>
    <name type="synonym">Pebrine of silkworm</name>
    <dbReference type="NCBI Taxonomy" id="578461"/>
    <lineage>
        <taxon>Eukaryota</taxon>
        <taxon>Fungi</taxon>
        <taxon>Fungi incertae sedis</taxon>
        <taxon>Microsporidia</taxon>
        <taxon>Nosematidae</taxon>
        <taxon>Nosema</taxon>
    </lineage>
</organism>
<reference evidence="2 3" key="1">
    <citation type="journal article" date="2013" name="BMC Genomics">
        <title>Comparative genomics of parasitic silkworm microsporidia reveal an association between genome expansion and host adaptation.</title>
        <authorList>
            <person name="Pan G."/>
            <person name="Xu J."/>
            <person name="Li T."/>
            <person name="Xia Q."/>
            <person name="Liu S.L."/>
            <person name="Zhang G."/>
            <person name="Li S."/>
            <person name="Li C."/>
            <person name="Liu H."/>
            <person name="Yang L."/>
            <person name="Liu T."/>
            <person name="Zhang X."/>
            <person name="Wu Z."/>
            <person name="Fan W."/>
            <person name="Dang X."/>
            <person name="Xiang H."/>
            <person name="Tao M."/>
            <person name="Li Y."/>
            <person name="Hu J."/>
            <person name="Li Z."/>
            <person name="Lin L."/>
            <person name="Luo J."/>
            <person name="Geng L."/>
            <person name="Wang L."/>
            <person name="Long M."/>
            <person name="Wan Y."/>
            <person name="He N."/>
            <person name="Zhang Z."/>
            <person name="Lu C."/>
            <person name="Keeling P.J."/>
            <person name="Wang J."/>
            <person name="Xiang Z."/>
            <person name="Zhou Z."/>
        </authorList>
    </citation>
    <scope>NUCLEOTIDE SEQUENCE [LARGE SCALE GENOMIC DNA]</scope>
    <source>
        <strain evidence="3">CQ1 / CVCC 102059</strain>
    </source>
</reference>
<keyword evidence="3" id="KW-1185">Reference proteome</keyword>
<dbReference type="HOGENOM" id="CLU_2929037_0_0_1"/>
<dbReference type="VEuPathDB" id="MicrosporidiaDB:NBO_41g0004"/>
<dbReference type="GO" id="GO:0016020">
    <property type="term" value="C:membrane"/>
    <property type="evidence" value="ECO:0007669"/>
    <property type="project" value="InterPro"/>
</dbReference>
<feature type="domain" description="Mechanosensitive ion channel MscS" evidence="1">
    <location>
        <begin position="2"/>
        <end position="57"/>
    </location>
</feature>
<evidence type="ECO:0000313" key="3">
    <source>
        <dbReference type="Proteomes" id="UP000016927"/>
    </source>
</evidence>
<dbReference type="OrthoDB" id="2190769at2759"/>
<dbReference type="Pfam" id="PF00924">
    <property type="entry name" value="MS_channel_2nd"/>
    <property type="match status" value="1"/>
</dbReference>
<protein>
    <recommendedName>
        <fullName evidence="1">Mechanosensitive ion channel MscS domain-containing protein</fullName>
    </recommendedName>
</protein>
<dbReference type="Proteomes" id="UP000016927">
    <property type="component" value="Unassembled WGS sequence"/>
</dbReference>
<evidence type="ECO:0000259" key="1">
    <source>
        <dbReference type="Pfam" id="PF00924"/>
    </source>
</evidence>
<feature type="non-terminal residue" evidence="2">
    <location>
        <position position="1"/>
    </location>
</feature>
<dbReference type="SUPFAM" id="SSF50182">
    <property type="entry name" value="Sm-like ribonucleoproteins"/>
    <property type="match status" value="1"/>
</dbReference>
<accession>R0MME5</accession>
<dbReference type="GO" id="GO:0055085">
    <property type="term" value="P:transmembrane transport"/>
    <property type="evidence" value="ECO:0007669"/>
    <property type="project" value="InterPro"/>
</dbReference>
<feature type="non-terminal residue" evidence="2">
    <location>
        <position position="61"/>
    </location>
</feature>
<sequence length="61" mass="7099">ENICKSVIVLSTYPLEEGDKVTVDKYNGILKDYNFWFLTLKKKNSTVYIPTSKVYNSVYEV</sequence>
<dbReference type="InterPro" id="IPR010920">
    <property type="entry name" value="LSM_dom_sf"/>
</dbReference>
<gene>
    <name evidence="2" type="ORF">NBO_41g0004</name>
</gene>
<dbReference type="AlphaFoldDB" id="R0MME5"/>
<evidence type="ECO:0000313" key="2">
    <source>
        <dbReference type="EMBL" id="EOB14028.1"/>
    </source>
</evidence>
<dbReference type="EMBL" id="KB908949">
    <property type="protein sequence ID" value="EOB14028.1"/>
    <property type="molecule type" value="Genomic_DNA"/>
</dbReference>